<proteinExistence type="predicted"/>
<keyword evidence="3" id="KW-1185">Reference proteome</keyword>
<name>A0A2G8K7P8_STIJA</name>
<feature type="region of interest" description="Disordered" evidence="1">
    <location>
        <begin position="107"/>
        <end position="157"/>
    </location>
</feature>
<comment type="caution">
    <text evidence="2">The sequence shown here is derived from an EMBL/GenBank/DDBJ whole genome shotgun (WGS) entry which is preliminary data.</text>
</comment>
<dbReference type="Proteomes" id="UP000230750">
    <property type="component" value="Unassembled WGS sequence"/>
</dbReference>
<reference evidence="2 3" key="1">
    <citation type="journal article" date="2017" name="PLoS Biol.">
        <title>The sea cucumber genome provides insights into morphological evolution and visceral regeneration.</title>
        <authorList>
            <person name="Zhang X."/>
            <person name="Sun L."/>
            <person name="Yuan J."/>
            <person name="Sun Y."/>
            <person name="Gao Y."/>
            <person name="Zhang L."/>
            <person name="Li S."/>
            <person name="Dai H."/>
            <person name="Hamel J.F."/>
            <person name="Liu C."/>
            <person name="Yu Y."/>
            <person name="Liu S."/>
            <person name="Lin W."/>
            <person name="Guo K."/>
            <person name="Jin S."/>
            <person name="Xu P."/>
            <person name="Storey K.B."/>
            <person name="Huan P."/>
            <person name="Zhang T."/>
            <person name="Zhou Y."/>
            <person name="Zhang J."/>
            <person name="Lin C."/>
            <person name="Li X."/>
            <person name="Xing L."/>
            <person name="Huo D."/>
            <person name="Sun M."/>
            <person name="Wang L."/>
            <person name="Mercier A."/>
            <person name="Li F."/>
            <person name="Yang H."/>
            <person name="Xiang J."/>
        </authorList>
    </citation>
    <scope>NUCLEOTIDE SEQUENCE [LARGE SCALE GENOMIC DNA]</scope>
    <source>
        <strain evidence="2">Shaxun</strain>
        <tissue evidence="2">Muscle</tissue>
    </source>
</reference>
<organism evidence="2 3">
    <name type="scientific">Stichopus japonicus</name>
    <name type="common">Sea cucumber</name>
    <dbReference type="NCBI Taxonomy" id="307972"/>
    <lineage>
        <taxon>Eukaryota</taxon>
        <taxon>Metazoa</taxon>
        <taxon>Echinodermata</taxon>
        <taxon>Eleutherozoa</taxon>
        <taxon>Echinozoa</taxon>
        <taxon>Holothuroidea</taxon>
        <taxon>Aspidochirotacea</taxon>
        <taxon>Aspidochirotida</taxon>
        <taxon>Stichopodidae</taxon>
        <taxon>Apostichopus</taxon>
    </lineage>
</organism>
<dbReference type="AlphaFoldDB" id="A0A2G8K7P8"/>
<evidence type="ECO:0000313" key="3">
    <source>
        <dbReference type="Proteomes" id="UP000230750"/>
    </source>
</evidence>
<protein>
    <submittedName>
        <fullName evidence="2">Uncharacterized protein</fullName>
    </submittedName>
</protein>
<feature type="compositionally biased region" description="Polar residues" evidence="1">
    <location>
        <begin position="121"/>
        <end position="139"/>
    </location>
</feature>
<feature type="compositionally biased region" description="Basic and acidic residues" evidence="1">
    <location>
        <begin position="148"/>
        <end position="157"/>
    </location>
</feature>
<dbReference type="EMBL" id="MRZV01000804">
    <property type="protein sequence ID" value="PIK44046.1"/>
    <property type="molecule type" value="Genomic_DNA"/>
</dbReference>
<sequence>MCAVRVSYRLSAQLGLGTPTARRLQDNAVPSLFGESIFKSRGDIKTSRPVVAKLDRKIINLEAVPQPTAVKIQRQDSAECTYPSTVNVTHVEVQCSLVPLPLLKLLTGPTETRTPPKQPGPSHSGNDGLSAAVASSSGYTEKPPSVHSSDENEHDKDDASRFRMELFDYLPNFCRSGTLGEECPVPVRKEPPPLASSYVLPNNEDAIKQHRSRFQKLC</sequence>
<evidence type="ECO:0000313" key="2">
    <source>
        <dbReference type="EMBL" id="PIK44046.1"/>
    </source>
</evidence>
<accession>A0A2G8K7P8</accession>
<gene>
    <name evidence="2" type="ORF">BSL78_19092</name>
</gene>
<evidence type="ECO:0000256" key="1">
    <source>
        <dbReference type="SAM" id="MobiDB-lite"/>
    </source>
</evidence>